<dbReference type="Gene3D" id="3.30.70.1430">
    <property type="entry name" value="Multidrug efflux transporter AcrB pore domain"/>
    <property type="match status" value="2"/>
</dbReference>
<dbReference type="InterPro" id="IPR001036">
    <property type="entry name" value="Acrflvin-R"/>
</dbReference>
<dbReference type="Proteomes" id="UP000295673">
    <property type="component" value="Unassembled WGS sequence"/>
</dbReference>
<keyword evidence="3" id="KW-1185">Reference proteome</keyword>
<dbReference type="PANTHER" id="PTHR32063">
    <property type="match status" value="1"/>
</dbReference>
<dbReference type="GO" id="GO:0042910">
    <property type="term" value="F:xenobiotic transmembrane transporter activity"/>
    <property type="evidence" value="ECO:0007669"/>
    <property type="project" value="TreeGrafter"/>
</dbReference>
<feature type="transmembrane region" description="Helical" evidence="1">
    <location>
        <begin position="854"/>
        <end position="874"/>
    </location>
</feature>
<dbReference type="Gene3D" id="1.20.1640.10">
    <property type="entry name" value="Multidrug efflux transporter AcrB transmembrane domain"/>
    <property type="match status" value="2"/>
</dbReference>
<reference evidence="2 3" key="1">
    <citation type="submission" date="2019-03" db="EMBL/GenBank/DDBJ databases">
        <title>Genomic Encyclopedia of Archaeal and Bacterial Type Strains, Phase II (KMG-II): from individual species to whole genera.</title>
        <authorList>
            <person name="Goeker M."/>
        </authorList>
    </citation>
    <scope>NUCLEOTIDE SEQUENCE [LARGE SCALE GENOMIC DNA]</scope>
    <source>
        <strain evidence="2 3">DSM 26433</strain>
    </source>
</reference>
<keyword evidence="1" id="KW-0812">Transmembrane</keyword>
<feature type="transmembrane region" description="Helical" evidence="1">
    <location>
        <begin position="907"/>
        <end position="928"/>
    </location>
</feature>
<evidence type="ECO:0000256" key="1">
    <source>
        <dbReference type="SAM" id="Phobius"/>
    </source>
</evidence>
<feature type="transmembrane region" description="Helical" evidence="1">
    <location>
        <begin position="12"/>
        <end position="30"/>
    </location>
</feature>
<name>A0A4V2Q429_9RHOB</name>
<comment type="caution">
    <text evidence="2">The sequence shown here is derived from an EMBL/GenBank/DDBJ whole genome shotgun (WGS) entry which is preliminary data.</text>
</comment>
<protein>
    <submittedName>
        <fullName evidence="2">Multidrug efflux pump subunit AcrB</fullName>
    </submittedName>
</protein>
<keyword evidence="1" id="KW-0472">Membrane</keyword>
<dbReference type="PRINTS" id="PR00702">
    <property type="entry name" value="ACRIFLAVINRP"/>
</dbReference>
<feature type="transmembrane region" description="Helical" evidence="1">
    <location>
        <begin position="363"/>
        <end position="384"/>
    </location>
</feature>
<feature type="transmembrane region" description="Helical" evidence="1">
    <location>
        <begin position="390"/>
        <end position="415"/>
    </location>
</feature>
<evidence type="ECO:0000313" key="2">
    <source>
        <dbReference type="EMBL" id="TCL09560.1"/>
    </source>
</evidence>
<dbReference type="Gene3D" id="3.30.2090.10">
    <property type="entry name" value="Multidrug efflux transporter AcrB TolC docking domain, DN and DC subdomains"/>
    <property type="match status" value="2"/>
</dbReference>
<organism evidence="2 3">
    <name type="scientific">Shimia isoporae</name>
    <dbReference type="NCBI Taxonomy" id="647720"/>
    <lineage>
        <taxon>Bacteria</taxon>
        <taxon>Pseudomonadati</taxon>
        <taxon>Pseudomonadota</taxon>
        <taxon>Alphaproteobacteria</taxon>
        <taxon>Rhodobacterales</taxon>
        <taxon>Roseobacteraceae</taxon>
    </lineage>
</organism>
<accession>A0A4V2Q429</accession>
<gene>
    <name evidence="2" type="ORF">BXY66_1611</name>
</gene>
<feature type="transmembrane region" description="Helical" evidence="1">
    <location>
        <begin position="338"/>
        <end position="356"/>
    </location>
</feature>
<dbReference type="GO" id="GO:0005886">
    <property type="term" value="C:plasma membrane"/>
    <property type="evidence" value="ECO:0007669"/>
    <property type="project" value="TreeGrafter"/>
</dbReference>
<dbReference type="PANTHER" id="PTHR32063:SF18">
    <property type="entry name" value="CATION EFFLUX SYSTEM PROTEIN"/>
    <property type="match status" value="1"/>
</dbReference>
<feature type="transmembrane region" description="Helical" evidence="1">
    <location>
        <begin position="436"/>
        <end position="454"/>
    </location>
</feature>
<feature type="transmembrane region" description="Helical" evidence="1">
    <location>
        <begin position="523"/>
        <end position="543"/>
    </location>
</feature>
<sequence length="1022" mass="110139">MDLARFAVEKRVISALATLLIIAAGLFAYGKLPRFEDPEFIIRQAQVVTPYPGATAEEVASEVTEVIETALQELSGVKEVKSVSSPGLSTVNVEFTIQTTKTHADLRQRFAQMRAKILDTQSDLPPNALETQVYDDFGDVYALYFAIVGDGYSISELRDYAKQLQRQLLTVGGVSKVVLSGVQDEVIYVEYSTARLVELGLSPQQIAQVLEGQNLVLPAGSVLAGSFRIEVRPQSAVDSIEAIENLRIANPETGASFRLSDIASVSRGLAEPASLQLFRDGKPAIGIGISNTLGGNVVAMGDAVKAKMTALTSERPIGIELLPISDQSSSVKDSVDDFVLNVILALVIVVGTLLIFMGLRSGVLMGGILLVTVAGTLAGMYLYGLDMQRISLGALIIALGMLVDNAIVVVEGTLVRVQRGEDARSASIAVVNQTKWPLLGGTVVGLLAFSPIGFSPDNTGEYAGSLFWTISIALLFSWLVAIWLTPYFCTLLMKAGKTAVVAEENAVLKGYRAALKGAIRMRFVTVGVVFGLFVSAVLGFALVPPGFFPNSTRPQFVIDYFLPQGSDISQTNSDIAAIDAHVRTLEGVIGTNTAVGGGHTRFMLVYSSEDSNSAYGQILVDVEDYRQIDALRPQIQSWIEETFPASNSKVWKFVLGPGGGSVIEARFSGPDPVTLRELAEKAKTIFDEQGAIAIKDDWREQVQVIRPQINTENARRLGLSQADISQAINGHLSGEILGLYREGDELLNITMRPFERDRNDVGALQNLQVFSTVTGTYVPISQVVDSFDLVFEAGNLRRINRQLAITAQADNPPGVLSGDTFEMVRPHVEAIDLPPGYALEWQGEYGDSMEANEGLASTMPLGFGAMIVVVILLFNAVRQPLIIWLTVPLAIIGVVWGLAATQTPLEFMAILGMLSLTGMLIKNAIVLIDETDTQIASGKERMDCVVDAAVSRVRPVALGVLTTVLGVMPLLWDPFFQSLAVVIIFGLSFATILTLIIVPTLYAIFFGVKNDEIKGTDEPEPA</sequence>
<feature type="transmembrane region" description="Helical" evidence="1">
    <location>
        <begin position="949"/>
        <end position="972"/>
    </location>
</feature>
<evidence type="ECO:0000313" key="3">
    <source>
        <dbReference type="Proteomes" id="UP000295673"/>
    </source>
</evidence>
<dbReference type="Pfam" id="PF00873">
    <property type="entry name" value="ACR_tran"/>
    <property type="match status" value="1"/>
</dbReference>
<dbReference type="Gene3D" id="3.30.70.1320">
    <property type="entry name" value="Multidrug efflux transporter AcrB pore domain like"/>
    <property type="match status" value="1"/>
</dbReference>
<dbReference type="SUPFAM" id="SSF82714">
    <property type="entry name" value="Multidrug efflux transporter AcrB TolC docking domain, DN and DC subdomains"/>
    <property type="match status" value="2"/>
</dbReference>
<dbReference type="AlphaFoldDB" id="A0A4V2Q429"/>
<proteinExistence type="predicted"/>
<dbReference type="SUPFAM" id="SSF82693">
    <property type="entry name" value="Multidrug efflux transporter AcrB pore domain, PN1, PN2, PC1 and PC2 subdomains"/>
    <property type="match status" value="2"/>
</dbReference>
<dbReference type="Gene3D" id="3.30.70.1440">
    <property type="entry name" value="Multidrug efflux transporter AcrB pore domain"/>
    <property type="match status" value="1"/>
</dbReference>
<dbReference type="EMBL" id="SMGR01000001">
    <property type="protein sequence ID" value="TCL09560.1"/>
    <property type="molecule type" value="Genomic_DNA"/>
</dbReference>
<feature type="transmembrane region" description="Helical" evidence="1">
    <location>
        <begin position="881"/>
        <end position="901"/>
    </location>
</feature>
<feature type="transmembrane region" description="Helical" evidence="1">
    <location>
        <begin position="978"/>
        <end position="1005"/>
    </location>
</feature>
<keyword evidence="1" id="KW-1133">Transmembrane helix</keyword>
<dbReference type="RefSeq" id="WP_132859590.1">
    <property type="nucleotide sequence ID" value="NZ_SMGR01000001.1"/>
</dbReference>
<dbReference type="OrthoDB" id="9798415at2"/>
<feature type="transmembrane region" description="Helical" evidence="1">
    <location>
        <begin position="466"/>
        <end position="489"/>
    </location>
</feature>
<dbReference type="InterPro" id="IPR027463">
    <property type="entry name" value="AcrB_DN_DC_subdom"/>
</dbReference>
<dbReference type="SUPFAM" id="SSF82866">
    <property type="entry name" value="Multidrug efflux transporter AcrB transmembrane domain"/>
    <property type="match status" value="2"/>
</dbReference>